<dbReference type="NCBIfam" id="NF047595">
    <property type="entry name" value="IS66_ISRel24_TnpA"/>
    <property type="match status" value="1"/>
</dbReference>
<dbReference type="GO" id="GO:0004803">
    <property type="term" value="F:transposase activity"/>
    <property type="evidence" value="ECO:0007669"/>
    <property type="project" value="InterPro"/>
</dbReference>
<protein>
    <recommendedName>
        <fullName evidence="3">Transposase</fullName>
    </recommendedName>
</protein>
<dbReference type="EMBL" id="BMED01000003">
    <property type="protein sequence ID" value="GGC83425.1"/>
    <property type="molecule type" value="Genomic_DNA"/>
</dbReference>
<dbReference type="AlphaFoldDB" id="A0A916XL75"/>
<dbReference type="Gene3D" id="1.10.10.10">
    <property type="entry name" value="Winged helix-like DNA-binding domain superfamily/Winged helix DNA-binding domain"/>
    <property type="match status" value="1"/>
</dbReference>
<gene>
    <name evidence="1" type="ORF">GCM10011396_33550</name>
</gene>
<dbReference type="GO" id="GO:0006313">
    <property type="term" value="P:DNA transposition"/>
    <property type="evidence" value="ECO:0007669"/>
    <property type="project" value="InterPro"/>
</dbReference>
<name>A0A916XL75_9BURK</name>
<accession>A0A916XL75</accession>
<evidence type="ECO:0000313" key="2">
    <source>
        <dbReference type="Proteomes" id="UP000637423"/>
    </source>
</evidence>
<dbReference type="InterPro" id="IPR002514">
    <property type="entry name" value="Transposase_8"/>
</dbReference>
<evidence type="ECO:0000313" key="1">
    <source>
        <dbReference type="EMBL" id="GGC83425.1"/>
    </source>
</evidence>
<dbReference type="Pfam" id="PF01527">
    <property type="entry name" value="HTH_Tnp_1"/>
    <property type="match status" value="1"/>
</dbReference>
<dbReference type="InterPro" id="IPR036388">
    <property type="entry name" value="WH-like_DNA-bd_sf"/>
</dbReference>
<dbReference type="GO" id="GO:0043565">
    <property type="term" value="F:sequence-specific DNA binding"/>
    <property type="evidence" value="ECO:0007669"/>
    <property type="project" value="InterPro"/>
</dbReference>
<organism evidence="1 2">
    <name type="scientific">Undibacterium terreum</name>
    <dbReference type="NCBI Taxonomy" id="1224302"/>
    <lineage>
        <taxon>Bacteria</taxon>
        <taxon>Pseudomonadati</taxon>
        <taxon>Pseudomonadota</taxon>
        <taxon>Betaproteobacteria</taxon>
        <taxon>Burkholderiales</taxon>
        <taxon>Oxalobacteraceae</taxon>
        <taxon>Undibacterium</taxon>
    </lineage>
</organism>
<dbReference type="InterPro" id="IPR010921">
    <property type="entry name" value="Trp_repressor/repl_initiator"/>
</dbReference>
<sequence>MIDDAIMAPNRRRRYSAEFKAQVINACKQPGVSIAATALHHRLNANLVRNWIKAHDQRTIEPVHRDPIAPVPEFIPIQLPAPPEVATTPDIVIEVKRGSATVTVRWPGVAAVECAQWLQHWLR</sequence>
<dbReference type="SUPFAM" id="SSF48295">
    <property type="entry name" value="TrpR-like"/>
    <property type="match status" value="1"/>
</dbReference>
<reference evidence="1" key="1">
    <citation type="journal article" date="2014" name="Int. J. Syst. Evol. Microbiol.">
        <title>Complete genome sequence of Corynebacterium casei LMG S-19264T (=DSM 44701T), isolated from a smear-ripened cheese.</title>
        <authorList>
            <consortium name="US DOE Joint Genome Institute (JGI-PGF)"/>
            <person name="Walter F."/>
            <person name="Albersmeier A."/>
            <person name="Kalinowski J."/>
            <person name="Ruckert C."/>
        </authorList>
    </citation>
    <scope>NUCLEOTIDE SEQUENCE</scope>
    <source>
        <strain evidence="1">CGMCC 1.10998</strain>
    </source>
</reference>
<dbReference type="Proteomes" id="UP000637423">
    <property type="component" value="Unassembled WGS sequence"/>
</dbReference>
<keyword evidence="2" id="KW-1185">Reference proteome</keyword>
<reference evidence="1" key="2">
    <citation type="submission" date="2020-09" db="EMBL/GenBank/DDBJ databases">
        <authorList>
            <person name="Sun Q."/>
            <person name="Zhou Y."/>
        </authorList>
    </citation>
    <scope>NUCLEOTIDE SEQUENCE</scope>
    <source>
        <strain evidence="1">CGMCC 1.10998</strain>
    </source>
</reference>
<proteinExistence type="predicted"/>
<comment type="caution">
    <text evidence="1">The sequence shown here is derived from an EMBL/GenBank/DDBJ whole genome shotgun (WGS) entry which is preliminary data.</text>
</comment>
<evidence type="ECO:0008006" key="3">
    <source>
        <dbReference type="Google" id="ProtNLM"/>
    </source>
</evidence>
<dbReference type="RefSeq" id="WP_229751171.1">
    <property type="nucleotide sequence ID" value="NZ_BMED01000003.1"/>
</dbReference>